<comment type="similarity">
    <text evidence="3">Belongs to the Nudix hydrolase family.</text>
</comment>
<dbReference type="Gene3D" id="3.90.79.10">
    <property type="entry name" value="Nucleoside Triphosphate Pyrophosphohydrolase"/>
    <property type="match status" value="1"/>
</dbReference>
<evidence type="ECO:0000256" key="3">
    <source>
        <dbReference type="RuleBase" id="RU003476"/>
    </source>
</evidence>
<dbReference type="InterPro" id="IPR015797">
    <property type="entry name" value="NUDIX_hydrolase-like_dom_sf"/>
</dbReference>
<keyword evidence="6" id="KW-1185">Reference proteome</keyword>
<comment type="cofactor">
    <cofactor evidence="1">
        <name>Mg(2+)</name>
        <dbReference type="ChEBI" id="CHEBI:18420"/>
    </cofactor>
</comment>
<dbReference type="Proteomes" id="UP000675664">
    <property type="component" value="Unassembled WGS sequence"/>
</dbReference>
<reference evidence="5" key="2">
    <citation type="submission" date="2021-04" db="EMBL/GenBank/DDBJ databases">
        <authorList>
            <person name="Liu J."/>
        </authorList>
    </citation>
    <scope>NUCLEOTIDE SEQUENCE</scope>
    <source>
        <strain evidence="5">BAD-6</strain>
    </source>
</reference>
<dbReference type="GO" id="GO:0016787">
    <property type="term" value="F:hydrolase activity"/>
    <property type="evidence" value="ECO:0007669"/>
    <property type="project" value="UniProtKB-KW"/>
</dbReference>
<dbReference type="PANTHER" id="PTHR43046">
    <property type="entry name" value="GDP-MANNOSE MANNOSYL HYDROLASE"/>
    <property type="match status" value="1"/>
</dbReference>
<evidence type="ECO:0000313" key="5">
    <source>
        <dbReference type="EMBL" id="MBR0600467.1"/>
    </source>
</evidence>
<reference evidence="5" key="1">
    <citation type="submission" date="2021-04" db="EMBL/GenBank/DDBJ databases">
        <title>Sinoanaerobacter chloroacetimidivorans sp. nov., an obligate anaerobic bacterium isolated from anaerobic sludge.</title>
        <authorList>
            <person name="Bao Y."/>
        </authorList>
    </citation>
    <scope>NUCLEOTIDE SEQUENCE</scope>
    <source>
        <strain evidence="5">BAD-6</strain>
    </source>
</reference>
<dbReference type="EMBL" id="JAGSND010000029">
    <property type="protein sequence ID" value="MBR0600467.1"/>
    <property type="molecule type" value="Genomic_DNA"/>
</dbReference>
<accession>A0A8J7W3X8</accession>
<dbReference type="PANTHER" id="PTHR43046:SF14">
    <property type="entry name" value="MUTT_NUDIX FAMILY PROTEIN"/>
    <property type="match status" value="1"/>
</dbReference>
<dbReference type="PROSITE" id="PS51462">
    <property type="entry name" value="NUDIX"/>
    <property type="match status" value="1"/>
</dbReference>
<dbReference type="InterPro" id="IPR000086">
    <property type="entry name" value="NUDIX_hydrolase_dom"/>
</dbReference>
<evidence type="ECO:0000256" key="1">
    <source>
        <dbReference type="ARBA" id="ARBA00001946"/>
    </source>
</evidence>
<dbReference type="InterPro" id="IPR020084">
    <property type="entry name" value="NUDIX_hydrolase_CS"/>
</dbReference>
<dbReference type="PROSITE" id="PS00893">
    <property type="entry name" value="NUDIX_BOX"/>
    <property type="match status" value="1"/>
</dbReference>
<evidence type="ECO:0000259" key="4">
    <source>
        <dbReference type="PROSITE" id="PS51462"/>
    </source>
</evidence>
<comment type="caution">
    <text evidence="5">The sequence shown here is derived from an EMBL/GenBank/DDBJ whole genome shotgun (WGS) entry which is preliminary data.</text>
</comment>
<evidence type="ECO:0000256" key="2">
    <source>
        <dbReference type="ARBA" id="ARBA00022801"/>
    </source>
</evidence>
<proteinExistence type="inferred from homology"/>
<dbReference type="AlphaFoldDB" id="A0A8J7W3X8"/>
<dbReference type="Pfam" id="PF00293">
    <property type="entry name" value="NUDIX"/>
    <property type="match status" value="1"/>
</dbReference>
<dbReference type="PRINTS" id="PR00502">
    <property type="entry name" value="NUDIXFAMILY"/>
</dbReference>
<gene>
    <name evidence="5" type="ORF">KCX82_21590</name>
</gene>
<organism evidence="5 6">
    <name type="scientific">Sinanaerobacter chloroacetimidivorans</name>
    <dbReference type="NCBI Taxonomy" id="2818044"/>
    <lineage>
        <taxon>Bacteria</taxon>
        <taxon>Bacillati</taxon>
        <taxon>Bacillota</taxon>
        <taxon>Clostridia</taxon>
        <taxon>Peptostreptococcales</taxon>
        <taxon>Anaerovoracaceae</taxon>
        <taxon>Sinanaerobacter</taxon>
    </lineage>
</organism>
<dbReference type="RefSeq" id="WP_227020584.1">
    <property type="nucleotide sequence ID" value="NZ_JAGSND010000029.1"/>
</dbReference>
<evidence type="ECO:0000313" key="6">
    <source>
        <dbReference type="Proteomes" id="UP000675664"/>
    </source>
</evidence>
<keyword evidence="2 3" id="KW-0378">Hydrolase</keyword>
<protein>
    <submittedName>
        <fullName evidence="5">NUDIX hydrolase</fullName>
    </submittedName>
</protein>
<feature type="domain" description="Nudix hydrolase" evidence="4">
    <location>
        <begin position="1"/>
        <end position="141"/>
    </location>
</feature>
<name>A0A8J7W3X8_9FIRM</name>
<dbReference type="SUPFAM" id="SSF55811">
    <property type="entry name" value="Nudix"/>
    <property type="match status" value="1"/>
</dbReference>
<dbReference type="InterPro" id="IPR020476">
    <property type="entry name" value="Nudix_hydrolase"/>
</dbReference>
<sequence length="150" mass="17413">MWIGGVRVIIPDEEGRVLMVKQVHEGRDLWLVPGGGIEAGENSKEAAVREVREETGLEVKIKRLIWHVEEVSEERGQRFVNFFLAELVGGTLGLGKDPEFDEDHQVLREVKFLSKKEIMSLERVYPDLLKNELWEALEPKYYNHAVYRIR</sequence>